<reference evidence="2" key="1">
    <citation type="submission" date="2024-06" db="UniProtKB">
        <authorList>
            <consortium name="RefSeq"/>
        </authorList>
    </citation>
    <scope>NUCLEOTIDE SEQUENCE [LARGE SCALE GENOMIC DNA]</scope>
</reference>
<dbReference type="RefSeq" id="XP_022314667.1">
    <property type="nucleotide sequence ID" value="XM_022458959.1"/>
</dbReference>
<keyword evidence="1" id="KW-0472">Membrane</keyword>
<reference evidence="3" key="2">
    <citation type="submission" date="2025-08" db="UniProtKB">
        <authorList>
            <consortium name="RefSeq"/>
        </authorList>
    </citation>
    <scope>IDENTIFICATION</scope>
    <source>
        <tissue evidence="3">Whole sample</tissue>
    </source>
</reference>
<proteinExistence type="predicted"/>
<dbReference type="OrthoDB" id="6152756at2759"/>
<keyword evidence="1" id="KW-1133">Transmembrane helix</keyword>
<feature type="transmembrane region" description="Helical" evidence="1">
    <location>
        <begin position="50"/>
        <end position="70"/>
    </location>
</feature>
<organism evidence="2 3">
    <name type="scientific">Crassostrea virginica</name>
    <name type="common">Eastern oyster</name>
    <dbReference type="NCBI Taxonomy" id="6565"/>
    <lineage>
        <taxon>Eukaryota</taxon>
        <taxon>Metazoa</taxon>
        <taxon>Spiralia</taxon>
        <taxon>Lophotrochozoa</taxon>
        <taxon>Mollusca</taxon>
        <taxon>Bivalvia</taxon>
        <taxon>Autobranchia</taxon>
        <taxon>Pteriomorphia</taxon>
        <taxon>Ostreida</taxon>
        <taxon>Ostreoidea</taxon>
        <taxon>Ostreidae</taxon>
        <taxon>Crassostrea</taxon>
    </lineage>
</organism>
<dbReference type="Proteomes" id="UP000694844">
    <property type="component" value="Chromosome 1"/>
</dbReference>
<feature type="transmembrane region" description="Helical" evidence="1">
    <location>
        <begin position="90"/>
        <end position="115"/>
    </location>
</feature>
<accession>A0A8B8CFU0</accession>
<dbReference type="Gene3D" id="1.20.140.150">
    <property type="match status" value="1"/>
</dbReference>
<keyword evidence="1" id="KW-0812">Transmembrane</keyword>
<protein>
    <submittedName>
        <fullName evidence="3">Uncharacterized protein LOC111119103 isoform X2</fullName>
    </submittedName>
</protein>
<name>A0A8B8CFU0_CRAVI</name>
<gene>
    <name evidence="3" type="primary">LOC111119103</name>
</gene>
<evidence type="ECO:0000313" key="3">
    <source>
        <dbReference type="RefSeq" id="XP_022314667.1"/>
    </source>
</evidence>
<sequence>MRYSGFSKYRRLAPRHEVLCHDWSDRILGDVGVFVCLFVKALSERRIIHILNAVVAAATAACVLVAVIIYGVHYSDPDWISLVSDSALYWSFGLCVTALVLDVISTTLLVLHLILTKP</sequence>
<keyword evidence="2" id="KW-1185">Reference proteome</keyword>
<evidence type="ECO:0000313" key="2">
    <source>
        <dbReference type="Proteomes" id="UP000694844"/>
    </source>
</evidence>
<evidence type="ECO:0000256" key="1">
    <source>
        <dbReference type="SAM" id="Phobius"/>
    </source>
</evidence>
<dbReference type="AlphaFoldDB" id="A0A8B8CFU0"/>
<dbReference type="GeneID" id="111119103"/>